<dbReference type="CDD" id="cd18729">
    <property type="entry name" value="PIN_Zc3h12-like"/>
    <property type="match status" value="1"/>
</dbReference>
<dbReference type="GO" id="GO:0005634">
    <property type="term" value="C:nucleus"/>
    <property type="evidence" value="ECO:0007669"/>
    <property type="project" value="TreeGrafter"/>
</dbReference>
<dbReference type="GO" id="GO:0016787">
    <property type="term" value="F:hydrolase activity"/>
    <property type="evidence" value="ECO:0007669"/>
    <property type="project" value="UniProtKB-KW"/>
</dbReference>
<keyword evidence="9" id="KW-0460">Magnesium</keyword>
<sequence>MLASYPSNTTADVYVWSSNHCTAHATPEDSDSDTWMLATPLPLKEPGPSSEGMDTDSTSSSPEPAEFTSDHEESQGQMDLFRKLGFSAAQVRAVRHKLGLNADTNTVLGELVLAGVEQEEKNCSGLVPRGESPHEPHVSLPHAPVAWASTQEERSVDGDALKSIVIDGSNVAMSHGNKEVFSCLGIQLAVDYFLVRGHTNITVFVPLWRREQPRPDVPITDQHILRELEKRKILVFTPSRRVAGKRVVCYDDRFIVKLAYDSDGVIVSNDTYRDLQGEKPEWKRFIEDRLLMYSFVNDR</sequence>
<evidence type="ECO:0000313" key="14">
    <source>
        <dbReference type="RefSeq" id="XP_042563231.1"/>
    </source>
</evidence>
<dbReference type="InterPro" id="IPR040546">
    <property type="entry name" value="Rege-1_UBA-like"/>
</dbReference>
<keyword evidence="8" id="KW-0862">Zinc</keyword>
<evidence type="ECO:0000256" key="8">
    <source>
        <dbReference type="ARBA" id="ARBA00022833"/>
    </source>
</evidence>
<dbReference type="GO" id="GO:0036464">
    <property type="term" value="C:cytoplasmic ribonucleoprotein granule"/>
    <property type="evidence" value="ECO:0007669"/>
    <property type="project" value="TreeGrafter"/>
</dbReference>
<evidence type="ECO:0000259" key="11">
    <source>
        <dbReference type="Pfam" id="PF11977"/>
    </source>
</evidence>
<evidence type="ECO:0000256" key="2">
    <source>
        <dbReference type="ARBA" id="ARBA00010922"/>
    </source>
</evidence>
<feature type="region of interest" description="Disordered" evidence="10">
    <location>
        <begin position="25"/>
        <end position="76"/>
    </location>
</feature>
<evidence type="ECO:0000256" key="1">
    <source>
        <dbReference type="ARBA" id="ARBA00001946"/>
    </source>
</evidence>
<feature type="domain" description="Rege-1 UBA-like" evidence="12">
    <location>
        <begin position="76"/>
        <end position="114"/>
    </location>
</feature>
<dbReference type="PANTHER" id="PTHR12876:SF10">
    <property type="entry name" value="ENDORIBONUCLEASE ZC3H12A"/>
    <property type="match status" value="1"/>
</dbReference>
<dbReference type="Proteomes" id="UP000515152">
    <property type="component" value="Unplaced"/>
</dbReference>
<comment type="cofactor">
    <cofactor evidence="1">
        <name>Mg(2+)</name>
        <dbReference type="ChEBI" id="CHEBI:18420"/>
    </cofactor>
</comment>
<evidence type="ECO:0000256" key="6">
    <source>
        <dbReference type="ARBA" id="ARBA00022771"/>
    </source>
</evidence>
<dbReference type="GO" id="GO:0003729">
    <property type="term" value="F:mRNA binding"/>
    <property type="evidence" value="ECO:0007669"/>
    <property type="project" value="TreeGrafter"/>
</dbReference>
<evidence type="ECO:0000259" key="12">
    <source>
        <dbReference type="Pfam" id="PF18039"/>
    </source>
</evidence>
<keyword evidence="6" id="KW-0863">Zinc-finger</keyword>
<keyword evidence="7" id="KW-0378">Hydrolase</keyword>
<evidence type="ECO:0000256" key="3">
    <source>
        <dbReference type="ARBA" id="ARBA00022722"/>
    </source>
</evidence>
<dbReference type="KEGG" id="char:122132685"/>
<dbReference type="InterPro" id="IPR021869">
    <property type="entry name" value="RNase_Zc3h12_NYN"/>
</dbReference>
<dbReference type="GO" id="GO:0008270">
    <property type="term" value="F:zinc ion binding"/>
    <property type="evidence" value="ECO:0007669"/>
    <property type="project" value="UniProtKB-KW"/>
</dbReference>
<evidence type="ECO:0000256" key="9">
    <source>
        <dbReference type="ARBA" id="ARBA00022842"/>
    </source>
</evidence>
<dbReference type="Pfam" id="PF18039">
    <property type="entry name" value="UBA_6"/>
    <property type="match status" value="1"/>
</dbReference>
<dbReference type="GO" id="GO:0004521">
    <property type="term" value="F:RNA endonuclease activity"/>
    <property type="evidence" value="ECO:0007669"/>
    <property type="project" value="TreeGrafter"/>
</dbReference>
<protein>
    <submittedName>
        <fullName evidence="14">Endoribonuclease ZC3H12A-like</fullName>
    </submittedName>
</protein>
<gene>
    <name evidence="14" type="primary">LOC122132685</name>
</gene>
<dbReference type="Pfam" id="PF11977">
    <property type="entry name" value="RNase_Zc3h12a"/>
    <property type="match status" value="1"/>
</dbReference>
<reference evidence="14" key="1">
    <citation type="submission" date="2025-08" db="UniProtKB">
        <authorList>
            <consortium name="RefSeq"/>
        </authorList>
    </citation>
    <scope>IDENTIFICATION</scope>
</reference>
<accession>A0A8M1KGM8</accession>
<evidence type="ECO:0000256" key="10">
    <source>
        <dbReference type="SAM" id="MobiDB-lite"/>
    </source>
</evidence>
<evidence type="ECO:0000256" key="5">
    <source>
        <dbReference type="ARBA" id="ARBA00022759"/>
    </source>
</evidence>
<organism evidence="13 14">
    <name type="scientific">Clupea harengus</name>
    <name type="common">Atlantic herring</name>
    <dbReference type="NCBI Taxonomy" id="7950"/>
    <lineage>
        <taxon>Eukaryota</taxon>
        <taxon>Metazoa</taxon>
        <taxon>Chordata</taxon>
        <taxon>Craniata</taxon>
        <taxon>Vertebrata</taxon>
        <taxon>Euteleostomi</taxon>
        <taxon>Actinopterygii</taxon>
        <taxon>Neopterygii</taxon>
        <taxon>Teleostei</taxon>
        <taxon>Clupei</taxon>
        <taxon>Clupeiformes</taxon>
        <taxon>Clupeoidei</taxon>
        <taxon>Clupeidae</taxon>
        <taxon>Clupea</taxon>
    </lineage>
</organism>
<keyword evidence="3" id="KW-0540">Nuclease</keyword>
<keyword evidence="13" id="KW-1185">Reference proteome</keyword>
<name>A0A8M1KGM8_CLUHA</name>
<dbReference type="FunFam" id="3.40.50.11980:FF:000001">
    <property type="entry name" value="ZC3H12A isoform 1"/>
    <property type="match status" value="1"/>
</dbReference>
<dbReference type="AlphaFoldDB" id="A0A8M1KGM8"/>
<dbReference type="PANTHER" id="PTHR12876">
    <property type="entry name" value="N4BP1-RELATED"/>
    <property type="match status" value="1"/>
</dbReference>
<dbReference type="InterPro" id="IPR051101">
    <property type="entry name" value="ZC3H12/N4BP1_RNase_Reg"/>
</dbReference>
<feature type="domain" description="RNase NYN" evidence="11">
    <location>
        <begin position="161"/>
        <end position="298"/>
    </location>
</feature>
<evidence type="ECO:0000256" key="4">
    <source>
        <dbReference type="ARBA" id="ARBA00022723"/>
    </source>
</evidence>
<evidence type="ECO:0000313" key="13">
    <source>
        <dbReference type="Proteomes" id="UP000515152"/>
    </source>
</evidence>
<proteinExistence type="inferred from homology"/>
<comment type="similarity">
    <text evidence="2">Belongs to the ZC3H12 family.</text>
</comment>
<dbReference type="GO" id="GO:0061158">
    <property type="term" value="P:3'-UTR-mediated mRNA destabilization"/>
    <property type="evidence" value="ECO:0007669"/>
    <property type="project" value="TreeGrafter"/>
</dbReference>
<keyword evidence="5" id="KW-0255">Endonuclease</keyword>
<dbReference type="RefSeq" id="XP_042563231.1">
    <property type="nucleotide sequence ID" value="XM_042707297.1"/>
</dbReference>
<dbReference type="GeneID" id="122132685"/>
<keyword evidence="4" id="KW-0479">Metal-binding</keyword>
<evidence type="ECO:0000256" key="7">
    <source>
        <dbReference type="ARBA" id="ARBA00022801"/>
    </source>
</evidence>
<dbReference type="OrthoDB" id="392925at2759"/>